<sequence>MSKPKPRTHEHNFTPLGTFLAEAPKNQLQLCRLRYHPGSLKPRVCYPNGCSSYVLPTLIPQTAITQTTPPLPQRTTNRVQVSFVSVLNSVQAYSTLAYTSRVYNPTSVDPPVKQPAHVTWLSSRTFGTWTFLTSVIRFYAAYHINEPAFYQLAIWTYVVAFAHFGSEWFVFGTTRWGKALAGPVIVSTSSLVWMVTQWGYYVK</sequence>
<dbReference type="Proteomes" id="UP001153331">
    <property type="component" value="Unassembled WGS sequence"/>
</dbReference>
<protein>
    <submittedName>
        <fullName evidence="1">Uncharacterized protein</fullName>
    </submittedName>
</protein>
<proteinExistence type="predicted"/>
<evidence type="ECO:0000313" key="1">
    <source>
        <dbReference type="EMBL" id="KAJ8106851.1"/>
    </source>
</evidence>
<dbReference type="EMBL" id="JAPHNI010001063">
    <property type="protein sequence ID" value="KAJ8106851.1"/>
    <property type="molecule type" value="Genomic_DNA"/>
</dbReference>
<reference evidence="1" key="1">
    <citation type="submission" date="2022-11" db="EMBL/GenBank/DDBJ databases">
        <title>Genome Sequence of Boeremia exigua.</title>
        <authorList>
            <person name="Buettner E."/>
        </authorList>
    </citation>
    <scope>NUCLEOTIDE SEQUENCE</scope>
    <source>
        <strain evidence="1">CU02</strain>
    </source>
</reference>
<keyword evidence="2" id="KW-1185">Reference proteome</keyword>
<name>A0ACC2HUT8_9PLEO</name>
<gene>
    <name evidence="1" type="ORF">OPT61_g9271</name>
</gene>
<comment type="caution">
    <text evidence="1">The sequence shown here is derived from an EMBL/GenBank/DDBJ whole genome shotgun (WGS) entry which is preliminary data.</text>
</comment>
<organism evidence="1 2">
    <name type="scientific">Boeremia exigua</name>
    <dbReference type="NCBI Taxonomy" id="749465"/>
    <lineage>
        <taxon>Eukaryota</taxon>
        <taxon>Fungi</taxon>
        <taxon>Dikarya</taxon>
        <taxon>Ascomycota</taxon>
        <taxon>Pezizomycotina</taxon>
        <taxon>Dothideomycetes</taxon>
        <taxon>Pleosporomycetidae</taxon>
        <taxon>Pleosporales</taxon>
        <taxon>Pleosporineae</taxon>
        <taxon>Didymellaceae</taxon>
        <taxon>Boeremia</taxon>
    </lineage>
</organism>
<evidence type="ECO:0000313" key="2">
    <source>
        <dbReference type="Proteomes" id="UP001153331"/>
    </source>
</evidence>
<accession>A0ACC2HUT8</accession>